<feature type="binding site" evidence="7 9">
    <location>
        <position position="303"/>
    </location>
    <ligand>
        <name>substrate</name>
    </ligand>
</feature>
<dbReference type="GO" id="GO:0030170">
    <property type="term" value="F:pyridoxal phosphate binding"/>
    <property type="evidence" value="ECO:0007669"/>
    <property type="project" value="UniProtKB-UniRule"/>
</dbReference>
<dbReference type="KEGG" id="ncu:F0U83_05615"/>
<evidence type="ECO:0000256" key="5">
    <source>
        <dbReference type="ARBA" id="ARBA00022898"/>
    </source>
</evidence>
<dbReference type="HAMAP" id="MF_01201">
    <property type="entry name" value="Ala_racemase"/>
    <property type="match status" value="1"/>
</dbReference>
<dbReference type="AlphaFoldDB" id="A0A5P1RAB7"/>
<dbReference type="Gene3D" id="3.20.20.10">
    <property type="entry name" value="Alanine racemase"/>
    <property type="match status" value="1"/>
</dbReference>
<feature type="binding site" evidence="7 9">
    <location>
        <position position="131"/>
    </location>
    <ligand>
        <name>substrate</name>
    </ligand>
</feature>
<feature type="domain" description="Alanine racemase C-terminal" evidence="10">
    <location>
        <begin position="234"/>
        <end position="358"/>
    </location>
</feature>
<dbReference type="PANTHER" id="PTHR30511">
    <property type="entry name" value="ALANINE RACEMASE"/>
    <property type="match status" value="1"/>
</dbReference>
<dbReference type="GO" id="GO:0005829">
    <property type="term" value="C:cytosol"/>
    <property type="evidence" value="ECO:0007669"/>
    <property type="project" value="TreeGrafter"/>
</dbReference>
<dbReference type="PROSITE" id="PS00395">
    <property type="entry name" value="ALANINE_RACEMASE"/>
    <property type="match status" value="1"/>
</dbReference>
<dbReference type="GO" id="GO:0008784">
    <property type="term" value="F:alanine racemase activity"/>
    <property type="evidence" value="ECO:0007669"/>
    <property type="project" value="UniProtKB-UniRule"/>
</dbReference>
<comment type="pathway">
    <text evidence="7">Amino-acid biosynthesis; D-alanine biosynthesis; D-alanine from L-alanine: step 1/1.</text>
</comment>
<dbReference type="InterPro" id="IPR020622">
    <property type="entry name" value="Ala_racemase_pyridoxalP-BS"/>
</dbReference>
<dbReference type="FunFam" id="2.40.37.10:FF:000002">
    <property type="entry name" value="Alanine racemase"/>
    <property type="match status" value="1"/>
</dbReference>
<comment type="function">
    <text evidence="7">Catalyzes the interconversion of L-alanine and D-alanine. May also act on other amino acids.</text>
</comment>
<dbReference type="SUPFAM" id="SSF50621">
    <property type="entry name" value="Alanine racemase C-terminal domain-like"/>
    <property type="match status" value="1"/>
</dbReference>
<dbReference type="UniPathway" id="UPA00042">
    <property type="reaction ID" value="UER00497"/>
</dbReference>
<protein>
    <recommendedName>
        <fullName evidence="4 7">Alanine racemase</fullName>
        <ecNumber evidence="4 7">5.1.1.1</ecNumber>
    </recommendedName>
</protein>
<dbReference type="InterPro" id="IPR009006">
    <property type="entry name" value="Ala_racemase/Decarboxylase_C"/>
</dbReference>
<organism evidence="11 12">
    <name type="scientific">Neptunomonas concharum</name>
    <dbReference type="NCBI Taxonomy" id="1031538"/>
    <lineage>
        <taxon>Bacteria</taxon>
        <taxon>Pseudomonadati</taxon>
        <taxon>Pseudomonadota</taxon>
        <taxon>Gammaproteobacteria</taxon>
        <taxon>Oceanospirillales</taxon>
        <taxon>Oceanospirillaceae</taxon>
        <taxon>Neptunomonas</taxon>
    </lineage>
</organism>
<dbReference type="Pfam" id="PF00842">
    <property type="entry name" value="Ala_racemase_C"/>
    <property type="match status" value="1"/>
</dbReference>
<dbReference type="InterPro" id="IPR029066">
    <property type="entry name" value="PLP-binding_barrel"/>
</dbReference>
<name>A0A5P1RAB7_9GAMM</name>
<evidence type="ECO:0000256" key="6">
    <source>
        <dbReference type="ARBA" id="ARBA00023235"/>
    </source>
</evidence>
<dbReference type="PRINTS" id="PR00992">
    <property type="entry name" value="ALARACEMASE"/>
</dbReference>
<sequence length="358" mass="38893">MGRAAQAVIHLSAIRHNYRLAKRLASGAQAIAVVKADAYGHGSAEVARFLEPETVAFGVACIEEALELRASGITKPILLLEGFFTEDELAVVSANNFWTAVHRPEQITWIEQAVLTQPLNVWLKMDSGMHRLGMAPETYAAEFKRLKASPNVESVVLMSHLACADELESAYTYQQIAAFDQATSDLDAPHSIANSPATLGWPSLHRDWVRPGLMLYGASPFEDAHEYADQLMPAMTLQSEVIAIREILAGDAVGYGASFRADKPMRIGTVAMGYGDGYPRHAVTGTPVMVNGQRTRIIGRVSMDMCGVDLTDIAGVEIGATVEFWGANLAVEEVAKHCGTIPYTLLTCVTKRVPRVYC</sequence>
<dbReference type="InterPro" id="IPR000821">
    <property type="entry name" value="Ala_racemase"/>
</dbReference>
<evidence type="ECO:0000256" key="8">
    <source>
        <dbReference type="PIRSR" id="PIRSR600821-50"/>
    </source>
</evidence>
<dbReference type="Proteomes" id="UP000324760">
    <property type="component" value="Chromosome"/>
</dbReference>
<dbReference type="GO" id="GO:0030632">
    <property type="term" value="P:D-alanine biosynthetic process"/>
    <property type="evidence" value="ECO:0007669"/>
    <property type="project" value="UniProtKB-UniRule"/>
</dbReference>
<dbReference type="SUPFAM" id="SSF51419">
    <property type="entry name" value="PLP-binding barrel"/>
    <property type="match status" value="1"/>
</dbReference>
<feature type="active site" description="Proton acceptor; specific for D-alanine" evidence="7">
    <location>
        <position position="35"/>
    </location>
</feature>
<dbReference type="CDD" id="cd06827">
    <property type="entry name" value="PLPDE_III_AR_proteobact"/>
    <property type="match status" value="1"/>
</dbReference>
<evidence type="ECO:0000313" key="11">
    <source>
        <dbReference type="EMBL" id="QEQ96225.1"/>
    </source>
</evidence>
<dbReference type="EC" id="5.1.1.1" evidence="4 7"/>
<dbReference type="NCBIfam" id="TIGR00492">
    <property type="entry name" value="alr"/>
    <property type="match status" value="1"/>
</dbReference>
<evidence type="ECO:0000256" key="3">
    <source>
        <dbReference type="ARBA" id="ARBA00007880"/>
    </source>
</evidence>
<evidence type="ECO:0000259" key="10">
    <source>
        <dbReference type="SMART" id="SM01005"/>
    </source>
</evidence>
<evidence type="ECO:0000256" key="4">
    <source>
        <dbReference type="ARBA" id="ARBA00013089"/>
    </source>
</evidence>
<dbReference type="Gene3D" id="2.40.37.10">
    <property type="entry name" value="Lyase, Ornithine Decarboxylase, Chain A, domain 1"/>
    <property type="match status" value="1"/>
</dbReference>
<dbReference type="SMART" id="SM01005">
    <property type="entry name" value="Ala_racemase_C"/>
    <property type="match status" value="1"/>
</dbReference>
<dbReference type="InterPro" id="IPR011079">
    <property type="entry name" value="Ala_racemase_C"/>
</dbReference>
<dbReference type="RefSeq" id="WP_138988605.1">
    <property type="nucleotide sequence ID" value="NZ_CP043869.1"/>
</dbReference>
<comment type="cofactor">
    <cofactor evidence="2 7 8">
        <name>pyridoxal 5'-phosphate</name>
        <dbReference type="ChEBI" id="CHEBI:597326"/>
    </cofactor>
</comment>
<evidence type="ECO:0000256" key="1">
    <source>
        <dbReference type="ARBA" id="ARBA00000316"/>
    </source>
</evidence>
<comment type="catalytic activity">
    <reaction evidence="1 7">
        <text>L-alanine = D-alanine</text>
        <dbReference type="Rhea" id="RHEA:20249"/>
        <dbReference type="ChEBI" id="CHEBI:57416"/>
        <dbReference type="ChEBI" id="CHEBI:57972"/>
        <dbReference type="EC" id="5.1.1.1"/>
    </reaction>
</comment>
<evidence type="ECO:0000256" key="9">
    <source>
        <dbReference type="PIRSR" id="PIRSR600821-52"/>
    </source>
</evidence>
<dbReference type="Pfam" id="PF01168">
    <property type="entry name" value="Ala_racemase_N"/>
    <property type="match status" value="1"/>
</dbReference>
<proteinExistence type="inferred from homology"/>
<evidence type="ECO:0000256" key="2">
    <source>
        <dbReference type="ARBA" id="ARBA00001933"/>
    </source>
</evidence>
<gene>
    <name evidence="11" type="primary">alr</name>
    <name evidence="11" type="ORF">F0U83_05615</name>
</gene>
<dbReference type="OrthoDB" id="9813814at2"/>
<keyword evidence="5 7" id="KW-0663">Pyridoxal phosphate</keyword>
<accession>A0A5P1RAB7</accession>
<feature type="modified residue" description="N6-(pyridoxal phosphate)lysine" evidence="7 8">
    <location>
        <position position="35"/>
    </location>
</feature>
<keyword evidence="6 7" id="KW-0413">Isomerase</keyword>
<dbReference type="PANTHER" id="PTHR30511:SF0">
    <property type="entry name" value="ALANINE RACEMASE, CATABOLIC-RELATED"/>
    <property type="match status" value="1"/>
</dbReference>
<dbReference type="FunFam" id="3.20.20.10:FF:000002">
    <property type="entry name" value="Alanine racemase"/>
    <property type="match status" value="1"/>
</dbReference>
<evidence type="ECO:0000313" key="12">
    <source>
        <dbReference type="Proteomes" id="UP000324760"/>
    </source>
</evidence>
<keyword evidence="12" id="KW-1185">Reference proteome</keyword>
<dbReference type="EMBL" id="CP043869">
    <property type="protein sequence ID" value="QEQ96225.1"/>
    <property type="molecule type" value="Genomic_DNA"/>
</dbReference>
<reference evidence="11 12" key="1">
    <citation type="journal article" date="2019" name="Biochem. Eng. J.">
        <title>Metabolic engineering of the marine bacteria Neptunomonas concharum for the production of acetoin and meso-2,3-butanediol from acetate.</title>
        <authorList>
            <person name="Li W."/>
            <person name="Pu N."/>
            <person name="Liu C.-X."/>
            <person name="Yuan Q.-P."/>
            <person name="Li Z.-J."/>
        </authorList>
    </citation>
    <scope>NUCLEOTIDE SEQUENCE [LARGE SCALE GENOMIC DNA]</scope>
    <source>
        <strain evidence="11 12">JCM17730</strain>
    </source>
</reference>
<feature type="active site" description="Proton acceptor; specific for L-alanine" evidence="7">
    <location>
        <position position="255"/>
    </location>
</feature>
<dbReference type="InterPro" id="IPR001608">
    <property type="entry name" value="Ala_racemase_N"/>
</dbReference>
<evidence type="ECO:0000256" key="7">
    <source>
        <dbReference type="HAMAP-Rule" id="MF_01201"/>
    </source>
</evidence>
<comment type="similarity">
    <text evidence="3 7">Belongs to the alanine racemase family.</text>
</comment>